<dbReference type="SUPFAM" id="SSF53927">
    <property type="entry name" value="Cytidine deaminase-like"/>
    <property type="match status" value="1"/>
</dbReference>
<evidence type="ECO:0000256" key="11">
    <source>
        <dbReference type="ARBA" id="ARBA00023268"/>
    </source>
</evidence>
<evidence type="ECO:0000256" key="13">
    <source>
        <dbReference type="PIRSR" id="PIRSR006769-1"/>
    </source>
</evidence>
<evidence type="ECO:0000259" key="16">
    <source>
        <dbReference type="PROSITE" id="PS51747"/>
    </source>
</evidence>
<evidence type="ECO:0000256" key="6">
    <source>
        <dbReference type="ARBA" id="ARBA00022619"/>
    </source>
</evidence>
<evidence type="ECO:0000256" key="3">
    <source>
        <dbReference type="ARBA" id="ARBA00004910"/>
    </source>
</evidence>
<dbReference type="GeneID" id="92747709"/>
<feature type="binding site" evidence="15">
    <location>
        <position position="76"/>
    </location>
    <ligand>
        <name>Zn(2+)</name>
        <dbReference type="ChEBI" id="CHEBI:29105"/>
        <note>catalytic</note>
    </ligand>
</feature>
<organism evidence="17 18">
    <name type="scientific">Anaplasma phagocytophilum str. NCH-1</name>
    <dbReference type="NCBI Taxonomy" id="1359161"/>
    <lineage>
        <taxon>Bacteria</taxon>
        <taxon>Pseudomonadati</taxon>
        <taxon>Pseudomonadota</taxon>
        <taxon>Alphaproteobacteria</taxon>
        <taxon>Rickettsiales</taxon>
        <taxon>Anaplasmataceae</taxon>
        <taxon>Anaplasma</taxon>
        <taxon>phagocytophilum group</taxon>
    </lineage>
</organism>
<dbReference type="UniPathway" id="UPA00275">
    <property type="reaction ID" value="UER00401"/>
</dbReference>
<dbReference type="Proteomes" id="UP000033754">
    <property type="component" value="Unassembled WGS sequence"/>
</dbReference>
<keyword evidence="11" id="KW-0511">Multifunctional enzyme</keyword>
<sequence length="364" mass="39575">MVPDERFMAMALTLARRGLGNVYPNPAVGCVVIRDGVVVGRGWTVAGGRPHAEIVALQNAGNRAIGATVYVTLEPCCHDGVTGPCTSALINAGVSRVVIGVQDPDYRVSGKGISSLEAAGIEVKYGVLQQQAEALNAGFFYSKVLHRPLITAKLATTLDGKISFDEGCDRWITNDLTRKWVHKQRAMYDAILVGSNTVVADDPMLDCRLPGLEKHSPIRVVVDRSGKLLAHHKIVCTAGTIPTYIVTDNDPQCVFENVKYIKVDGGTEFLENMVRALTAQLGITRLFVEGGGILITELLKKKLIDRFIWTRANKISGSKGLNSITDIDAQFGQCCKFVKTDTLSFFDDTVDLFDVKYTQLGSNL</sequence>
<feature type="binding site" evidence="14">
    <location>
        <position position="155"/>
    </location>
    <ligand>
        <name>NADP(+)</name>
        <dbReference type="ChEBI" id="CHEBI:58349"/>
    </ligand>
</feature>
<comment type="similarity">
    <text evidence="4 12">In the N-terminal section; belongs to the cytidine and deoxycytidylate deaminase family.</text>
</comment>
<dbReference type="InterPro" id="IPR050765">
    <property type="entry name" value="Riboflavin_Biosynth_HTPR"/>
</dbReference>
<dbReference type="GO" id="GO:0008703">
    <property type="term" value="F:5-amino-6-(5-phosphoribosylamino)uracil reductase activity"/>
    <property type="evidence" value="ECO:0007669"/>
    <property type="project" value="UniProtKB-EC"/>
</dbReference>
<feature type="binding site" evidence="14">
    <location>
        <position position="289"/>
    </location>
    <ligand>
        <name>substrate</name>
    </ligand>
</feature>
<evidence type="ECO:0000256" key="1">
    <source>
        <dbReference type="ARBA" id="ARBA00002151"/>
    </source>
</evidence>
<comment type="pathway">
    <text evidence="3 12">Cofactor biosynthesis; riboflavin biosynthesis; 5-amino-6-(D-ribitylamino)uracil from GTP: step 3/4.</text>
</comment>
<evidence type="ECO:0000256" key="12">
    <source>
        <dbReference type="PIRNR" id="PIRNR006769"/>
    </source>
</evidence>
<keyword evidence="7 12" id="KW-0479">Metal-binding</keyword>
<dbReference type="PATRIC" id="fig|1359161.3.peg.245"/>
<comment type="catalytic activity">
    <reaction evidence="12">
        <text>5-amino-6-(5-phospho-D-ribitylamino)uracil + NADP(+) = 5-amino-6-(5-phospho-D-ribosylamino)uracil + NADPH + H(+)</text>
        <dbReference type="Rhea" id="RHEA:17845"/>
        <dbReference type="ChEBI" id="CHEBI:15378"/>
        <dbReference type="ChEBI" id="CHEBI:57783"/>
        <dbReference type="ChEBI" id="CHEBI:58349"/>
        <dbReference type="ChEBI" id="CHEBI:58421"/>
        <dbReference type="ChEBI" id="CHEBI:58453"/>
        <dbReference type="EC" id="1.1.1.193"/>
    </reaction>
</comment>
<dbReference type="NCBIfam" id="TIGR00326">
    <property type="entry name" value="eubact_ribD"/>
    <property type="match status" value="1"/>
</dbReference>
<evidence type="ECO:0000256" key="14">
    <source>
        <dbReference type="PIRSR" id="PIRSR006769-2"/>
    </source>
</evidence>
<evidence type="ECO:0000256" key="8">
    <source>
        <dbReference type="ARBA" id="ARBA00022833"/>
    </source>
</evidence>
<protein>
    <recommendedName>
        <fullName evidence="12">Riboflavin biosynthesis protein RibD</fullName>
    </recommendedName>
    <domain>
        <recommendedName>
            <fullName evidence="12">Diaminohydroxyphosphoribosylaminopyrimidine deaminase</fullName>
            <shortName evidence="12">DRAP deaminase</shortName>
            <ecNumber evidence="12">3.5.4.26</ecNumber>
        </recommendedName>
        <alternativeName>
            <fullName evidence="12">Riboflavin-specific deaminase</fullName>
        </alternativeName>
    </domain>
    <domain>
        <recommendedName>
            <fullName evidence="12">5-amino-6-(5-phosphoribosylamino)uracil reductase</fullName>
            <ecNumber evidence="12">1.1.1.193</ecNumber>
        </recommendedName>
        <alternativeName>
            <fullName evidence="12">HTP reductase</fullName>
        </alternativeName>
    </domain>
</protein>
<dbReference type="InterPro" id="IPR024072">
    <property type="entry name" value="DHFR-like_dom_sf"/>
</dbReference>
<evidence type="ECO:0000256" key="10">
    <source>
        <dbReference type="ARBA" id="ARBA00023002"/>
    </source>
</evidence>
<keyword evidence="12 17" id="KW-0378">Hydrolase</keyword>
<dbReference type="InterPro" id="IPR002734">
    <property type="entry name" value="RibDG_C"/>
</dbReference>
<keyword evidence="9 12" id="KW-0521">NADP</keyword>
<feature type="binding site" evidence="14">
    <location>
        <position position="171"/>
    </location>
    <ligand>
        <name>NADP(+)</name>
        <dbReference type="ChEBI" id="CHEBI:58349"/>
    </ligand>
</feature>
<comment type="pathway">
    <text evidence="2 12">Cofactor biosynthesis; riboflavin biosynthesis; 5-amino-6-(D-ribitylamino)uracil from GTP: step 2/4.</text>
</comment>
<feature type="binding site" evidence="15">
    <location>
        <position position="51"/>
    </location>
    <ligand>
        <name>Zn(2+)</name>
        <dbReference type="ChEBI" id="CHEBI:29105"/>
        <note>catalytic</note>
    </ligand>
</feature>
<dbReference type="PIRSF" id="PIRSF006769">
    <property type="entry name" value="RibD"/>
    <property type="match status" value="1"/>
</dbReference>
<keyword evidence="6 12" id="KW-0686">Riboflavin biosynthesis</keyword>
<dbReference type="InterPro" id="IPR016192">
    <property type="entry name" value="APOBEC/CMP_deaminase_Zn-bd"/>
</dbReference>
<comment type="similarity">
    <text evidence="5 12">In the C-terminal section; belongs to the HTP reductase family.</text>
</comment>
<feature type="binding site" evidence="14">
    <location>
        <position position="208"/>
    </location>
    <ligand>
        <name>substrate</name>
    </ligand>
</feature>
<evidence type="ECO:0000256" key="4">
    <source>
        <dbReference type="ARBA" id="ARBA00005259"/>
    </source>
</evidence>
<dbReference type="Gene3D" id="3.40.430.10">
    <property type="entry name" value="Dihydrofolate Reductase, subunit A"/>
    <property type="match status" value="1"/>
</dbReference>
<proteinExistence type="inferred from homology"/>
<keyword evidence="8 12" id="KW-0862">Zinc</keyword>
<dbReference type="EMBL" id="LANT01000001">
    <property type="protein sequence ID" value="KJV68285.1"/>
    <property type="molecule type" value="Genomic_DNA"/>
</dbReference>
<evidence type="ECO:0000256" key="15">
    <source>
        <dbReference type="PIRSR" id="PIRSR006769-3"/>
    </source>
</evidence>
<dbReference type="Gene3D" id="3.40.140.10">
    <property type="entry name" value="Cytidine Deaminase, domain 2"/>
    <property type="match status" value="1"/>
</dbReference>
<comment type="function">
    <text evidence="1 12">Converts 2,5-diamino-6-(ribosylamino)-4(3h)-pyrimidinone 5'-phosphate into 5-amino-6-(ribosylamino)-2,4(1h,3h)-pyrimidinedione 5'-phosphate.</text>
</comment>
<evidence type="ECO:0000256" key="9">
    <source>
        <dbReference type="ARBA" id="ARBA00022857"/>
    </source>
</evidence>
<feature type="binding site" evidence="14">
    <location>
        <position position="205"/>
    </location>
    <ligand>
        <name>substrate</name>
    </ligand>
</feature>
<dbReference type="RefSeq" id="WP_011450197.1">
    <property type="nucleotide sequence ID" value="NZ_LANT01000001.1"/>
</dbReference>
<evidence type="ECO:0000313" key="18">
    <source>
        <dbReference type="Proteomes" id="UP000033754"/>
    </source>
</evidence>
<feature type="domain" description="CMP/dCMP-type deaminase" evidence="16">
    <location>
        <begin position="2"/>
        <end position="124"/>
    </location>
</feature>
<dbReference type="EC" id="3.5.4.26" evidence="12"/>
<dbReference type="PROSITE" id="PS51747">
    <property type="entry name" value="CYT_DCMP_DEAMINASES_2"/>
    <property type="match status" value="1"/>
</dbReference>
<dbReference type="GO" id="GO:0008270">
    <property type="term" value="F:zinc ion binding"/>
    <property type="evidence" value="ECO:0007669"/>
    <property type="project" value="InterPro"/>
</dbReference>
<evidence type="ECO:0000256" key="7">
    <source>
        <dbReference type="ARBA" id="ARBA00022723"/>
    </source>
</evidence>
<dbReference type="AlphaFoldDB" id="A0A0F3NJT2"/>
<reference evidence="17 18" key="1">
    <citation type="submission" date="2015-01" db="EMBL/GenBank/DDBJ databases">
        <title>Genome Sequencing of Rickettsiales.</title>
        <authorList>
            <person name="Daugherty S.C."/>
            <person name="Su Q."/>
            <person name="Abolude K."/>
            <person name="Beier-Sexton M."/>
            <person name="Carlyon J.A."/>
            <person name="Carter R."/>
            <person name="Day N.P."/>
            <person name="Dumler S.J."/>
            <person name="Dyachenko V."/>
            <person name="Godinez A."/>
            <person name="Kurtti T.J."/>
            <person name="Lichay M."/>
            <person name="Mullins K.E."/>
            <person name="Ott S."/>
            <person name="Pappas-Brown V."/>
            <person name="Paris D.H."/>
            <person name="Patel P."/>
            <person name="Richards A.L."/>
            <person name="Sadzewicz L."/>
            <person name="Sears K."/>
            <person name="Seidman D."/>
            <person name="Sengamalay N."/>
            <person name="Stenos J."/>
            <person name="Tallon L.J."/>
            <person name="Vincent G."/>
            <person name="Fraser C.M."/>
            <person name="Munderloh U."/>
            <person name="Dunning-Hotopp J.C."/>
        </authorList>
    </citation>
    <scope>NUCLEOTIDE SEQUENCE [LARGE SCALE GENOMIC DNA]</scope>
    <source>
        <strain evidence="17 18">NCH-1</strain>
    </source>
</reference>
<dbReference type="GO" id="GO:0009231">
    <property type="term" value="P:riboflavin biosynthetic process"/>
    <property type="evidence" value="ECO:0007669"/>
    <property type="project" value="UniProtKB-UniPathway"/>
</dbReference>
<gene>
    <name evidence="17" type="primary">ribD</name>
    <name evidence="17" type="ORF">EPHNCH_0232</name>
</gene>
<dbReference type="EC" id="1.1.1.193" evidence="12"/>
<name>A0A0F3NJT2_ANAPH</name>
<comment type="caution">
    <text evidence="17">The sequence shown here is derived from an EMBL/GenBank/DDBJ whole genome shotgun (WGS) entry which is preliminary data.</text>
</comment>
<keyword evidence="10 12" id="KW-0560">Oxidoreductase</keyword>
<dbReference type="PROSITE" id="PS00903">
    <property type="entry name" value="CYT_DCMP_DEAMINASES_1"/>
    <property type="match status" value="1"/>
</dbReference>
<feature type="active site" description="Proton donor" evidence="13">
    <location>
        <position position="53"/>
    </location>
</feature>
<accession>A0A0F3NJT2</accession>
<feature type="binding site" evidence="14">
    <location>
        <position position="201"/>
    </location>
    <ligand>
        <name>NADP(+)</name>
        <dbReference type="ChEBI" id="CHEBI:58349"/>
    </ligand>
</feature>
<dbReference type="PANTHER" id="PTHR38011">
    <property type="entry name" value="DIHYDROFOLATE REDUCTASE FAMILY PROTEIN (AFU_ORTHOLOGUE AFUA_8G06820)"/>
    <property type="match status" value="1"/>
</dbReference>
<comment type="cofactor">
    <cofactor evidence="12 15">
        <name>Zn(2+)</name>
        <dbReference type="ChEBI" id="CHEBI:29105"/>
    </cofactor>
    <text evidence="12 15">Binds 1 zinc ion.</text>
</comment>
<evidence type="ECO:0000256" key="5">
    <source>
        <dbReference type="ARBA" id="ARBA00007417"/>
    </source>
</evidence>
<dbReference type="CDD" id="cd01284">
    <property type="entry name" value="Riboflavin_deaminase-reductase"/>
    <property type="match status" value="1"/>
</dbReference>
<feature type="binding site" evidence="14">
    <location>
        <position position="197"/>
    </location>
    <ligand>
        <name>NADP(+)</name>
        <dbReference type="ChEBI" id="CHEBI:58349"/>
    </ligand>
</feature>
<feature type="binding site" evidence="14">
    <location>
        <position position="185"/>
    </location>
    <ligand>
        <name>substrate</name>
    </ligand>
</feature>
<dbReference type="PANTHER" id="PTHR38011:SF7">
    <property type="entry name" value="2,5-DIAMINO-6-RIBOSYLAMINO-4(3H)-PYRIMIDINONE 5'-PHOSPHATE REDUCTASE"/>
    <property type="match status" value="1"/>
</dbReference>
<dbReference type="InterPro" id="IPR016193">
    <property type="entry name" value="Cytidine_deaminase-like"/>
</dbReference>
<evidence type="ECO:0000256" key="2">
    <source>
        <dbReference type="ARBA" id="ARBA00004882"/>
    </source>
</evidence>
<dbReference type="InterPro" id="IPR002125">
    <property type="entry name" value="CMP_dCMP_dom"/>
</dbReference>
<dbReference type="SUPFAM" id="SSF53597">
    <property type="entry name" value="Dihydrofolate reductase-like"/>
    <property type="match status" value="1"/>
</dbReference>
<dbReference type="GO" id="GO:0008835">
    <property type="term" value="F:diaminohydroxyphosphoribosylaminopyrimidine deaminase activity"/>
    <property type="evidence" value="ECO:0007669"/>
    <property type="project" value="UniProtKB-EC"/>
</dbReference>
<evidence type="ECO:0000313" key="17">
    <source>
        <dbReference type="EMBL" id="KJV68285.1"/>
    </source>
</evidence>
<dbReference type="Pfam" id="PF00383">
    <property type="entry name" value="dCMP_cyt_deam_1"/>
    <property type="match status" value="1"/>
</dbReference>
<feature type="binding site" evidence="15">
    <location>
        <position position="85"/>
    </location>
    <ligand>
        <name>Zn(2+)</name>
        <dbReference type="ChEBI" id="CHEBI:29105"/>
        <note>catalytic</note>
    </ligand>
</feature>
<dbReference type="Pfam" id="PF01872">
    <property type="entry name" value="RibD_C"/>
    <property type="match status" value="1"/>
</dbReference>
<dbReference type="InterPro" id="IPR004794">
    <property type="entry name" value="Eubact_RibD"/>
</dbReference>
<comment type="catalytic activity">
    <reaction evidence="12">
        <text>2,5-diamino-6-hydroxy-4-(5-phosphoribosylamino)-pyrimidine + H2O + H(+) = 5-amino-6-(5-phospho-D-ribosylamino)uracil + NH4(+)</text>
        <dbReference type="Rhea" id="RHEA:21868"/>
        <dbReference type="ChEBI" id="CHEBI:15377"/>
        <dbReference type="ChEBI" id="CHEBI:15378"/>
        <dbReference type="ChEBI" id="CHEBI:28938"/>
        <dbReference type="ChEBI" id="CHEBI:58453"/>
        <dbReference type="ChEBI" id="CHEBI:58614"/>
        <dbReference type="EC" id="3.5.4.26"/>
    </reaction>
</comment>